<comment type="caution">
    <text evidence="1">The sequence shown here is derived from an EMBL/GenBank/DDBJ whole genome shotgun (WGS) entry which is preliminary data.</text>
</comment>
<proteinExistence type="predicted"/>
<accession>A0A9P5XNX9</accession>
<evidence type="ECO:0008006" key="3">
    <source>
        <dbReference type="Google" id="ProtNLM"/>
    </source>
</evidence>
<dbReference type="Proteomes" id="UP000807342">
    <property type="component" value="Unassembled WGS sequence"/>
</dbReference>
<evidence type="ECO:0000313" key="2">
    <source>
        <dbReference type="Proteomes" id="UP000807342"/>
    </source>
</evidence>
<protein>
    <recommendedName>
        <fullName evidence="3">F-box domain-containing protein</fullName>
    </recommendedName>
</protein>
<reference evidence="1" key="1">
    <citation type="submission" date="2020-11" db="EMBL/GenBank/DDBJ databases">
        <authorList>
            <consortium name="DOE Joint Genome Institute"/>
            <person name="Ahrendt S."/>
            <person name="Riley R."/>
            <person name="Andreopoulos W."/>
            <person name="Labutti K."/>
            <person name="Pangilinan J."/>
            <person name="Ruiz-Duenas F.J."/>
            <person name="Barrasa J.M."/>
            <person name="Sanchez-Garcia M."/>
            <person name="Camarero S."/>
            <person name="Miyauchi S."/>
            <person name="Serrano A."/>
            <person name="Linde D."/>
            <person name="Babiker R."/>
            <person name="Drula E."/>
            <person name="Ayuso-Fernandez I."/>
            <person name="Pacheco R."/>
            <person name="Padilla G."/>
            <person name="Ferreira P."/>
            <person name="Barriuso J."/>
            <person name="Kellner H."/>
            <person name="Castanera R."/>
            <person name="Alfaro M."/>
            <person name="Ramirez L."/>
            <person name="Pisabarro A.G."/>
            <person name="Kuo A."/>
            <person name="Tritt A."/>
            <person name="Lipzen A."/>
            <person name="He G."/>
            <person name="Yan M."/>
            <person name="Ng V."/>
            <person name="Cullen D."/>
            <person name="Martin F."/>
            <person name="Rosso M.-N."/>
            <person name="Henrissat B."/>
            <person name="Hibbett D."/>
            <person name="Martinez A.T."/>
            <person name="Grigoriev I.V."/>
        </authorList>
    </citation>
    <scope>NUCLEOTIDE SEQUENCE</scope>
    <source>
        <strain evidence="1">MF-IS2</strain>
    </source>
</reference>
<dbReference type="InterPro" id="IPR032675">
    <property type="entry name" value="LRR_dom_sf"/>
</dbReference>
<name>A0A9P5XNX9_9AGAR</name>
<sequence length="466" mass="53200">MDSLLSPGRLPVEVFQEIFFRCLPEPSNDSTHPVSWHRETLSSPENAPLLLCHVCRQWRDIALSSPNLWTTMSVNVRLGVAVPAPDLVSVWLSRSGALPLNLALYQQNESIANRIVAGQILDIFKRYTSQWGDVRFELFGPRYDRLLSTGERAGPLLKRFRLYTSHLFSKQEEKDLFAIFDHVPQLRSLHVSRIPDLDLSAGSPTPIPWQQLAHLTLEYVPAVGTALRILDMCPNLESCNMKIDTVRGSLLYDPPHLSKLRTLSINLGFESLACFLDQLIVPRLTNLTVFVRGPLEQYGWAQEQFGAFLTQSNCHISRLEIHDTGMSSSEFAACLRHPSLQTLIELVIDDTRDWTWDPFVTYEALDLLTVPSFHGRRRMHDHVGAIPHSKLYFLPFLERLTVRGNCFLSQDGTIADMVESRWKYDSEEVVRLKLVEVELPASHMEDMRRLKELQGEGLEVVLTQQY</sequence>
<evidence type="ECO:0000313" key="1">
    <source>
        <dbReference type="EMBL" id="KAF9454049.1"/>
    </source>
</evidence>
<organism evidence="1 2">
    <name type="scientific">Macrolepiota fuliginosa MF-IS2</name>
    <dbReference type="NCBI Taxonomy" id="1400762"/>
    <lineage>
        <taxon>Eukaryota</taxon>
        <taxon>Fungi</taxon>
        <taxon>Dikarya</taxon>
        <taxon>Basidiomycota</taxon>
        <taxon>Agaricomycotina</taxon>
        <taxon>Agaricomycetes</taxon>
        <taxon>Agaricomycetidae</taxon>
        <taxon>Agaricales</taxon>
        <taxon>Agaricineae</taxon>
        <taxon>Agaricaceae</taxon>
        <taxon>Macrolepiota</taxon>
    </lineage>
</organism>
<keyword evidence="2" id="KW-1185">Reference proteome</keyword>
<gene>
    <name evidence="1" type="ORF">P691DRAFT_657417</name>
</gene>
<dbReference type="SUPFAM" id="SSF52047">
    <property type="entry name" value="RNI-like"/>
    <property type="match status" value="1"/>
</dbReference>
<dbReference type="OrthoDB" id="2909371at2759"/>
<dbReference type="Gene3D" id="3.80.10.10">
    <property type="entry name" value="Ribonuclease Inhibitor"/>
    <property type="match status" value="1"/>
</dbReference>
<dbReference type="EMBL" id="MU151057">
    <property type="protein sequence ID" value="KAF9454049.1"/>
    <property type="molecule type" value="Genomic_DNA"/>
</dbReference>
<dbReference type="AlphaFoldDB" id="A0A9P5XNX9"/>